<dbReference type="GO" id="GO:0050660">
    <property type="term" value="F:flavin adenine dinucleotide binding"/>
    <property type="evidence" value="ECO:0007669"/>
    <property type="project" value="InterPro"/>
</dbReference>
<organism evidence="2">
    <name type="scientific">mine drainage metagenome</name>
    <dbReference type="NCBI Taxonomy" id="410659"/>
    <lineage>
        <taxon>unclassified sequences</taxon>
        <taxon>metagenomes</taxon>
        <taxon>ecological metagenomes</taxon>
    </lineage>
</organism>
<dbReference type="InterPro" id="IPR001308">
    <property type="entry name" value="ETF_a/FixB"/>
</dbReference>
<dbReference type="SUPFAM" id="SSF52467">
    <property type="entry name" value="DHS-like NAD/FAD-binding domain"/>
    <property type="match status" value="1"/>
</dbReference>
<dbReference type="GO" id="GO:0033539">
    <property type="term" value="P:fatty acid beta-oxidation using acyl-CoA dehydrogenase"/>
    <property type="evidence" value="ECO:0007669"/>
    <property type="project" value="TreeGrafter"/>
</dbReference>
<dbReference type="SUPFAM" id="SSF52402">
    <property type="entry name" value="Adenine nucleotide alpha hydrolases-like"/>
    <property type="match status" value="1"/>
</dbReference>
<evidence type="ECO:0000259" key="1">
    <source>
        <dbReference type="Pfam" id="PF00766"/>
    </source>
</evidence>
<dbReference type="Pfam" id="PF00766">
    <property type="entry name" value="ETF_alpha"/>
    <property type="match status" value="1"/>
</dbReference>
<dbReference type="PANTHER" id="PTHR43153">
    <property type="entry name" value="ELECTRON TRANSFER FLAVOPROTEIN ALPHA"/>
    <property type="match status" value="1"/>
</dbReference>
<feature type="domain" description="Electron transfer flavoprotein alpha subunit C-terminal" evidence="1">
    <location>
        <begin position="92"/>
        <end position="165"/>
    </location>
</feature>
<dbReference type="AlphaFoldDB" id="T1A2Z4"/>
<evidence type="ECO:0000313" key="2">
    <source>
        <dbReference type="EMBL" id="EQD54921.1"/>
    </source>
</evidence>
<dbReference type="EMBL" id="AUZX01008649">
    <property type="protein sequence ID" value="EQD54921.1"/>
    <property type="molecule type" value="Genomic_DNA"/>
</dbReference>
<gene>
    <name evidence="2" type="ORF">B1A_11989</name>
</gene>
<dbReference type="GO" id="GO:0009055">
    <property type="term" value="F:electron transfer activity"/>
    <property type="evidence" value="ECO:0007669"/>
    <property type="project" value="InterPro"/>
</dbReference>
<sequence length="166" mass="16929">AAAKSGYQSVAYVQALEEGGAGLEATSLILGGKMLARVALRTPSVLQVLSGMGDAARGRGGGVLREVVEFSASPAGRVSFEGFELPEVSDVDITKAQVLVSVGRGIGDRDNIGLAEELAEALGGVLSSSRPIVDAGWLPKARQVGKSGNRVKPKVYLALGISGAPE</sequence>
<reference evidence="2" key="1">
    <citation type="submission" date="2013-08" db="EMBL/GenBank/DDBJ databases">
        <authorList>
            <person name="Mendez C."/>
            <person name="Richter M."/>
            <person name="Ferrer M."/>
            <person name="Sanchez J."/>
        </authorList>
    </citation>
    <scope>NUCLEOTIDE SEQUENCE</scope>
</reference>
<feature type="non-terminal residue" evidence="2">
    <location>
        <position position="1"/>
    </location>
</feature>
<accession>T1A2Z4</accession>
<dbReference type="Gene3D" id="3.40.50.1220">
    <property type="entry name" value="TPP-binding domain"/>
    <property type="match status" value="1"/>
</dbReference>
<comment type="caution">
    <text evidence="2">The sequence shown here is derived from an EMBL/GenBank/DDBJ whole genome shotgun (WGS) entry which is preliminary data.</text>
</comment>
<dbReference type="InterPro" id="IPR014731">
    <property type="entry name" value="ETF_asu_C"/>
</dbReference>
<feature type="non-terminal residue" evidence="2">
    <location>
        <position position="166"/>
    </location>
</feature>
<dbReference type="PANTHER" id="PTHR43153:SF1">
    <property type="entry name" value="ELECTRON TRANSFER FLAVOPROTEIN SUBUNIT ALPHA, MITOCHONDRIAL"/>
    <property type="match status" value="1"/>
</dbReference>
<proteinExistence type="predicted"/>
<name>T1A2Z4_9ZZZZ</name>
<dbReference type="InterPro" id="IPR029035">
    <property type="entry name" value="DHS-like_NAD/FAD-binding_dom"/>
</dbReference>
<protein>
    <submittedName>
        <fullName evidence="2">Electron transfer flavoprotein alpha subunit</fullName>
    </submittedName>
</protein>
<reference evidence="2" key="2">
    <citation type="journal article" date="2014" name="ISME J.">
        <title>Microbial stratification in low pH oxic and suboxic macroscopic growths along an acid mine drainage.</title>
        <authorList>
            <person name="Mendez-Garcia C."/>
            <person name="Mesa V."/>
            <person name="Sprenger R.R."/>
            <person name="Richter M."/>
            <person name="Diez M.S."/>
            <person name="Solano J."/>
            <person name="Bargiela R."/>
            <person name="Golyshina O.V."/>
            <person name="Manteca A."/>
            <person name="Ramos J.L."/>
            <person name="Gallego J.R."/>
            <person name="Llorente I."/>
            <person name="Martins Dos Santos V.A."/>
            <person name="Jensen O.N."/>
            <person name="Pelaez A.I."/>
            <person name="Sanchez J."/>
            <person name="Ferrer M."/>
        </authorList>
    </citation>
    <scope>NUCLEOTIDE SEQUENCE</scope>
</reference>